<dbReference type="GO" id="GO:0006508">
    <property type="term" value="P:proteolysis"/>
    <property type="evidence" value="ECO:0007669"/>
    <property type="project" value="UniProtKB-KW"/>
</dbReference>
<sequence length="143" mass="15104">MDSTSGTILKLAASIAILLLVIVGGGLGSCAAYNSVRVWNAETAGEAELAQATQNRKIKVLEAQARMDSASLEANAEIARAKGLAEANRIVANSLGGPEGYLRYLYIQNLEQSKGQIIYVPTEGGLPILEAGRLRREPLPAPD</sequence>
<dbReference type="EMBL" id="CP042239">
    <property type="protein sequence ID" value="QDX24910.1"/>
    <property type="molecule type" value="Genomic_DNA"/>
</dbReference>
<dbReference type="GO" id="GO:0008233">
    <property type="term" value="F:peptidase activity"/>
    <property type="evidence" value="ECO:0007669"/>
    <property type="project" value="UniProtKB-KW"/>
</dbReference>
<evidence type="ECO:0000313" key="1">
    <source>
        <dbReference type="EMBL" id="QDX24910.1"/>
    </source>
</evidence>
<evidence type="ECO:0000313" key="2">
    <source>
        <dbReference type="Proteomes" id="UP000318055"/>
    </source>
</evidence>
<keyword evidence="1" id="KW-0378">Hydrolase</keyword>
<dbReference type="KEGG" id="ssua:FPZ54_01940"/>
<dbReference type="AlphaFoldDB" id="A0A518RBR3"/>
<gene>
    <name evidence="1" type="ORF">FPZ54_01940</name>
</gene>
<accession>A0A518RBR3</accession>
<protein>
    <submittedName>
        <fullName evidence="1">Membrane protease subunit</fullName>
    </submittedName>
</protein>
<keyword evidence="2" id="KW-1185">Reference proteome</keyword>
<name>A0A518RBR3_9SPHN</name>
<dbReference type="RefSeq" id="WP_145844572.1">
    <property type="nucleotide sequence ID" value="NZ_CP042239.1"/>
</dbReference>
<proteinExistence type="predicted"/>
<reference evidence="1 2" key="1">
    <citation type="submission" date="2019-07" db="EMBL/GenBank/DDBJ databases">
        <title>Sphingomonas alkalisoli sp. nov., isolated from rhizosphere soil of Suaedae salsa.</title>
        <authorList>
            <person name="Zhang H."/>
            <person name="Xu L."/>
            <person name="Zhang J.-X."/>
            <person name="Sun J.-Q."/>
        </authorList>
    </citation>
    <scope>NUCLEOTIDE SEQUENCE [LARGE SCALE GENOMIC DNA]</scope>
    <source>
        <strain evidence="1 2">XS-10</strain>
    </source>
</reference>
<dbReference type="OrthoDB" id="9034933at2"/>
<dbReference type="Proteomes" id="UP000318055">
    <property type="component" value="Chromosome"/>
</dbReference>
<organism evidence="1 2">
    <name type="scientific">Sphingomonas suaedae</name>
    <dbReference type="NCBI Taxonomy" id="2599297"/>
    <lineage>
        <taxon>Bacteria</taxon>
        <taxon>Pseudomonadati</taxon>
        <taxon>Pseudomonadota</taxon>
        <taxon>Alphaproteobacteria</taxon>
        <taxon>Sphingomonadales</taxon>
        <taxon>Sphingomonadaceae</taxon>
        <taxon>Sphingomonas</taxon>
    </lineage>
</organism>
<keyword evidence="1" id="KW-0645">Protease</keyword>